<evidence type="ECO:0000313" key="1">
    <source>
        <dbReference type="EMBL" id="RGS49036.1"/>
    </source>
</evidence>
<protein>
    <submittedName>
        <fullName evidence="1">Uncharacterized protein</fullName>
    </submittedName>
</protein>
<dbReference type="EMBL" id="QRVN01000001">
    <property type="protein sequence ID" value="RGS49036.1"/>
    <property type="molecule type" value="Genomic_DNA"/>
</dbReference>
<dbReference type="Proteomes" id="UP000286113">
    <property type="component" value="Unassembled WGS sequence"/>
</dbReference>
<organism evidence="1 2">
    <name type="scientific">Segatella copri</name>
    <dbReference type="NCBI Taxonomy" id="165179"/>
    <lineage>
        <taxon>Bacteria</taxon>
        <taxon>Pseudomonadati</taxon>
        <taxon>Bacteroidota</taxon>
        <taxon>Bacteroidia</taxon>
        <taxon>Bacteroidales</taxon>
        <taxon>Prevotellaceae</taxon>
        <taxon>Segatella</taxon>
    </lineage>
</organism>
<dbReference type="AlphaFoldDB" id="A0AA92TNB8"/>
<comment type="caution">
    <text evidence="1">The sequence shown here is derived from an EMBL/GenBank/DDBJ whole genome shotgun (WGS) entry which is preliminary data.</text>
</comment>
<name>A0AA92TNB8_9BACT</name>
<proteinExistence type="predicted"/>
<sequence length="95" mass="11475">MYKIKRRYQVVKKQPWVVDLLLKINPKHFALYEAKDDCRKSLMEINKTIRSLPVRWRRGSFSLSHIRTILLLDDKIEVKYKSGKECMAFYIEELN</sequence>
<gene>
    <name evidence="1" type="ORF">DWX90_00850</name>
</gene>
<accession>A0AA92TNB8</accession>
<evidence type="ECO:0000313" key="2">
    <source>
        <dbReference type="Proteomes" id="UP000286113"/>
    </source>
</evidence>
<reference evidence="1 2" key="1">
    <citation type="submission" date="2018-08" db="EMBL/GenBank/DDBJ databases">
        <title>A genome reference for cultivated species of the human gut microbiota.</title>
        <authorList>
            <person name="Zou Y."/>
            <person name="Xue W."/>
            <person name="Luo G."/>
        </authorList>
    </citation>
    <scope>NUCLEOTIDE SEQUENCE [LARGE SCALE GENOMIC DNA]</scope>
    <source>
        <strain evidence="1 2">AF22-1</strain>
    </source>
</reference>